<feature type="domain" description="Longin" evidence="9">
    <location>
        <begin position="7"/>
        <end position="111"/>
    </location>
</feature>
<evidence type="ECO:0000256" key="5">
    <source>
        <dbReference type="ARBA" id="ARBA00023288"/>
    </source>
</evidence>
<dbReference type="GO" id="GO:0005794">
    <property type="term" value="C:Golgi apparatus"/>
    <property type="evidence" value="ECO:0007669"/>
    <property type="project" value="TreeGrafter"/>
</dbReference>
<dbReference type="InterPro" id="IPR011012">
    <property type="entry name" value="Longin-like_dom_sf"/>
</dbReference>
<dbReference type="Gene3D" id="3.30.450.50">
    <property type="entry name" value="Longin domain"/>
    <property type="match status" value="1"/>
</dbReference>
<evidence type="ECO:0000256" key="6">
    <source>
        <dbReference type="ARBA" id="ARBA00023289"/>
    </source>
</evidence>
<evidence type="ECO:0000313" key="12">
    <source>
        <dbReference type="EMBL" id="CAD8947034.1"/>
    </source>
</evidence>
<dbReference type="CDD" id="cd14824">
    <property type="entry name" value="Longin"/>
    <property type="match status" value="1"/>
</dbReference>
<keyword evidence="8" id="KW-0175">Coiled coil</keyword>
<dbReference type="SMART" id="SM01270">
    <property type="entry name" value="Longin"/>
    <property type="match status" value="1"/>
</dbReference>
<feature type="domain" description="V-SNARE coiled-coil homology" evidence="10">
    <location>
        <begin position="143"/>
        <end position="203"/>
    </location>
</feature>
<evidence type="ECO:0000256" key="8">
    <source>
        <dbReference type="PROSITE-ProRule" id="PRU00290"/>
    </source>
</evidence>
<organism evidence="12">
    <name type="scientific">Hemiselmis andersenii</name>
    <name type="common">Cryptophyte alga</name>
    <dbReference type="NCBI Taxonomy" id="464988"/>
    <lineage>
        <taxon>Eukaryota</taxon>
        <taxon>Cryptophyceae</taxon>
        <taxon>Cryptomonadales</taxon>
        <taxon>Hemiselmidaceae</taxon>
        <taxon>Hemiselmis</taxon>
    </lineage>
</organism>
<gene>
    <name evidence="12" type="ORF">HAND00432_LOCUS1552</name>
    <name evidence="11" type="ORF">HAND1043_LOCUS19875</name>
</gene>
<dbReference type="SUPFAM" id="SSF58038">
    <property type="entry name" value="SNARE fusion complex"/>
    <property type="match status" value="1"/>
</dbReference>
<dbReference type="SUPFAM" id="SSF64356">
    <property type="entry name" value="SNARE-like"/>
    <property type="match status" value="1"/>
</dbReference>
<keyword evidence="4" id="KW-0564">Palmitate</keyword>
<keyword evidence="3" id="KW-0472">Membrane</keyword>
<evidence type="ECO:0000256" key="2">
    <source>
        <dbReference type="ARBA" id="ARBA00022481"/>
    </source>
</evidence>
<proteinExistence type="inferred from homology"/>
<dbReference type="EMBL" id="HBFX01002563">
    <property type="protein sequence ID" value="CAD8947034.1"/>
    <property type="molecule type" value="Transcribed_RNA"/>
</dbReference>
<accession>A0A6U4M6P6</accession>
<dbReference type="Gene3D" id="1.20.5.110">
    <property type="match status" value="1"/>
</dbReference>
<evidence type="ECO:0000256" key="4">
    <source>
        <dbReference type="ARBA" id="ARBA00023139"/>
    </source>
</evidence>
<reference evidence="12" key="1">
    <citation type="submission" date="2021-01" db="EMBL/GenBank/DDBJ databases">
        <authorList>
            <person name="Corre E."/>
            <person name="Pelletier E."/>
            <person name="Niang G."/>
            <person name="Scheremetjew M."/>
            <person name="Finn R."/>
            <person name="Kale V."/>
            <person name="Holt S."/>
            <person name="Cochrane G."/>
            <person name="Meng A."/>
            <person name="Brown T."/>
            <person name="Cohen L."/>
        </authorList>
    </citation>
    <scope>NUCLEOTIDE SEQUENCE</scope>
    <source>
        <strain evidence="11">CCMP441</strain>
        <strain evidence="12">CCMP644</strain>
    </source>
</reference>
<dbReference type="GO" id="GO:0006888">
    <property type="term" value="P:endoplasmic reticulum to Golgi vesicle-mediated transport"/>
    <property type="evidence" value="ECO:0007669"/>
    <property type="project" value="TreeGrafter"/>
</dbReference>
<dbReference type="PANTHER" id="PTHR45806:SF1">
    <property type="entry name" value="SYNAPTOBREVIN HOMOLOG YKT6"/>
    <property type="match status" value="1"/>
</dbReference>
<comment type="subcellular location">
    <subcellularLocation>
        <location evidence="7">Endomembrane system</location>
        <topology evidence="7">Lipid-anchor</topology>
        <orientation evidence="7">Cytoplasmic side</orientation>
    </subcellularLocation>
</comment>
<evidence type="ECO:0000259" key="9">
    <source>
        <dbReference type="PROSITE" id="PS50859"/>
    </source>
</evidence>
<dbReference type="EMBL" id="HBFK01032674">
    <property type="protein sequence ID" value="CAD8753369.1"/>
    <property type="molecule type" value="Transcribed_RNA"/>
</dbReference>
<dbReference type="InterPro" id="IPR010908">
    <property type="entry name" value="Longin_dom"/>
</dbReference>
<dbReference type="Pfam" id="PF00957">
    <property type="entry name" value="Synaptobrevin"/>
    <property type="match status" value="1"/>
</dbReference>
<evidence type="ECO:0000256" key="1">
    <source>
        <dbReference type="ARBA" id="ARBA00008025"/>
    </source>
</evidence>
<protein>
    <recommendedName>
        <fullName evidence="13">V-SNARE coiled-coil homology domain-containing protein</fullName>
    </recommendedName>
</protein>
<sequence>MKLRALSISRWKHEDSTIKDPVHLYFGVDLSELSFFQRGTVKEITALVIRTCVSKTNAGDYQRLEHEGNYIYIISKHTGIAGVAVCDTEYPQRVAFAIINKLLDEFQEANGGKISQDKADNTMPFPALDDALVKYQDPAEADKITKIQKDLEETKQVLHNTIEQVLARGEKLDDLIEQSDKLSMQSKAFYRTAKKHNQCCVVM</sequence>
<dbReference type="PROSITE" id="PS50859">
    <property type="entry name" value="LONGIN"/>
    <property type="match status" value="1"/>
</dbReference>
<dbReference type="GO" id="GO:0005484">
    <property type="term" value="F:SNAP receptor activity"/>
    <property type="evidence" value="ECO:0007669"/>
    <property type="project" value="TreeGrafter"/>
</dbReference>
<dbReference type="Pfam" id="PF13774">
    <property type="entry name" value="Longin"/>
    <property type="match status" value="1"/>
</dbReference>
<dbReference type="PROSITE" id="PS50892">
    <property type="entry name" value="V_SNARE"/>
    <property type="match status" value="1"/>
</dbReference>
<comment type="similarity">
    <text evidence="1">Belongs to the synaptobrevin family.</text>
</comment>
<evidence type="ECO:0000256" key="7">
    <source>
        <dbReference type="ARBA" id="ARBA00046278"/>
    </source>
</evidence>
<evidence type="ECO:0008006" key="13">
    <source>
        <dbReference type="Google" id="ProtNLM"/>
    </source>
</evidence>
<evidence type="ECO:0000256" key="3">
    <source>
        <dbReference type="ARBA" id="ARBA00023136"/>
    </source>
</evidence>
<dbReference type="AlphaFoldDB" id="A0A6U4M6P6"/>
<evidence type="ECO:0000313" key="11">
    <source>
        <dbReference type="EMBL" id="CAD8753369.1"/>
    </source>
</evidence>
<name>A0A6U4M6P6_HEMAN</name>
<dbReference type="PANTHER" id="PTHR45806">
    <property type="entry name" value="SYNAPTOBREVIN HOMOLOG YKT6"/>
    <property type="match status" value="1"/>
</dbReference>
<evidence type="ECO:0000259" key="10">
    <source>
        <dbReference type="PROSITE" id="PS50892"/>
    </source>
</evidence>
<keyword evidence="2" id="KW-0488">Methylation</keyword>
<keyword evidence="6" id="KW-0636">Prenylation</keyword>
<dbReference type="InterPro" id="IPR042855">
    <property type="entry name" value="V_SNARE_CC"/>
</dbReference>
<keyword evidence="5" id="KW-0449">Lipoprotein</keyword>